<dbReference type="AlphaFoldDB" id="A0A4W5R3X1"/>
<dbReference type="GO" id="GO:0051028">
    <property type="term" value="P:mRNA transport"/>
    <property type="evidence" value="ECO:0007669"/>
    <property type="project" value="UniProtKB-KW"/>
</dbReference>
<evidence type="ECO:0000256" key="8">
    <source>
        <dbReference type="ARBA" id="ARBA00022816"/>
    </source>
</evidence>
<dbReference type="Gene3D" id="2.130.10.10">
    <property type="entry name" value="YVTN repeat-like/Quinoprotein amine dehydrogenase"/>
    <property type="match status" value="1"/>
</dbReference>
<keyword evidence="13" id="KW-0539">Nucleus</keyword>
<proteinExistence type="inferred from homology"/>
<dbReference type="SMART" id="SM00320">
    <property type="entry name" value="WD40"/>
    <property type="match status" value="4"/>
</dbReference>
<keyword evidence="6 14" id="KW-0853">WD repeat</keyword>
<evidence type="ECO:0000256" key="4">
    <source>
        <dbReference type="ARBA" id="ARBA00019195"/>
    </source>
</evidence>
<dbReference type="InterPro" id="IPR036322">
    <property type="entry name" value="WD40_repeat_dom_sf"/>
</dbReference>
<dbReference type="InterPro" id="IPR001680">
    <property type="entry name" value="WD40_rpt"/>
</dbReference>
<evidence type="ECO:0000256" key="9">
    <source>
        <dbReference type="ARBA" id="ARBA00022927"/>
    </source>
</evidence>
<dbReference type="GO" id="GO:0005198">
    <property type="term" value="F:structural molecule activity"/>
    <property type="evidence" value="ECO:0007669"/>
    <property type="project" value="InterPro"/>
</dbReference>
<feature type="repeat" description="WD" evidence="14">
    <location>
        <begin position="170"/>
        <end position="205"/>
    </location>
</feature>
<evidence type="ECO:0000256" key="3">
    <source>
        <dbReference type="ARBA" id="ARBA00010102"/>
    </source>
</evidence>
<dbReference type="Pfam" id="PF00400">
    <property type="entry name" value="WD40"/>
    <property type="match status" value="4"/>
</dbReference>
<evidence type="ECO:0000256" key="6">
    <source>
        <dbReference type="ARBA" id="ARBA00022574"/>
    </source>
</evidence>
<sequence>DCDVGTFSNSHGGNYNVAVLSFSLCTGHEGPVWQVAWAHPMYGNILASCSYDKKVIIWKEESGTWGKMYEYTGHDSSVNSVCWGPYDFGLILACGSSDGVISLVTCSGDQQWDVKKISNAHTVRTFGCNAVSWPSGQKPNSIKRFVSEGCDNLVKRWKEEDGQWKEDQKLEAHSDWVRDVGWAPSIGLPTSTIASCSQDGRVFIWTCDDPSGNTWTAKLLHKFNDVVWHVSWSITGNILAVSGGDNKVTHTHTHTKVSTHQGQFRGEFKPFSSFCHKC</sequence>
<keyword evidence="7" id="KW-0677">Repeat</keyword>
<evidence type="ECO:0000313" key="15">
    <source>
        <dbReference type="Ensembl" id="ENSHHUP00000083292.1"/>
    </source>
</evidence>
<dbReference type="InterPro" id="IPR015943">
    <property type="entry name" value="WD40/YVTN_repeat-like_dom_sf"/>
</dbReference>
<feature type="repeat" description="WD" evidence="14">
    <location>
        <begin position="25"/>
        <end position="59"/>
    </location>
</feature>
<dbReference type="PROSITE" id="PS50082">
    <property type="entry name" value="WD_REPEATS_2"/>
    <property type="match status" value="2"/>
</dbReference>
<dbReference type="GO" id="GO:0032527">
    <property type="term" value="P:protein exit from endoplasmic reticulum"/>
    <property type="evidence" value="ECO:0007669"/>
    <property type="project" value="TreeGrafter"/>
</dbReference>
<name>A0A4W5R3X1_9TELE</name>
<evidence type="ECO:0000256" key="11">
    <source>
        <dbReference type="ARBA" id="ARBA00023132"/>
    </source>
</evidence>
<keyword evidence="9" id="KW-0653">Protein transport</keyword>
<dbReference type="Ensembl" id="ENSHHUT00000085919.1">
    <property type="protein sequence ID" value="ENSHHUP00000083292.1"/>
    <property type="gene ID" value="ENSHHUG00000048351.1"/>
</dbReference>
<dbReference type="GO" id="GO:0090114">
    <property type="term" value="P:COPII-coated vesicle budding"/>
    <property type="evidence" value="ECO:0007669"/>
    <property type="project" value="TreeGrafter"/>
</dbReference>
<dbReference type="GO" id="GO:0030127">
    <property type="term" value="C:COPII vesicle coat"/>
    <property type="evidence" value="ECO:0007669"/>
    <property type="project" value="TreeGrafter"/>
</dbReference>
<comment type="similarity">
    <text evidence="3">Belongs to the WD repeat SEC13 family.</text>
</comment>
<evidence type="ECO:0000256" key="1">
    <source>
        <dbReference type="ARBA" id="ARBA00004567"/>
    </source>
</evidence>
<reference evidence="15" key="2">
    <citation type="submission" date="2025-08" db="UniProtKB">
        <authorList>
            <consortium name="Ensembl"/>
        </authorList>
    </citation>
    <scope>IDENTIFICATION</scope>
</reference>
<evidence type="ECO:0000256" key="5">
    <source>
        <dbReference type="ARBA" id="ARBA00022448"/>
    </source>
</evidence>
<dbReference type="STRING" id="62062.ENSHHUP00000083292"/>
<dbReference type="PANTHER" id="PTHR11024:SF2">
    <property type="entry name" value="PROTEIN SEC13 HOMOLOG"/>
    <property type="match status" value="1"/>
</dbReference>
<evidence type="ECO:0000256" key="7">
    <source>
        <dbReference type="ARBA" id="ARBA00022737"/>
    </source>
</evidence>
<dbReference type="GO" id="GO:0006606">
    <property type="term" value="P:protein import into nucleus"/>
    <property type="evidence" value="ECO:0007669"/>
    <property type="project" value="TreeGrafter"/>
</dbReference>
<organism evidence="15 16">
    <name type="scientific">Hucho hucho</name>
    <name type="common">huchen</name>
    <dbReference type="NCBI Taxonomy" id="62062"/>
    <lineage>
        <taxon>Eukaryota</taxon>
        <taxon>Metazoa</taxon>
        <taxon>Chordata</taxon>
        <taxon>Craniata</taxon>
        <taxon>Vertebrata</taxon>
        <taxon>Euteleostomi</taxon>
        <taxon>Actinopterygii</taxon>
        <taxon>Neopterygii</taxon>
        <taxon>Teleostei</taxon>
        <taxon>Protacanthopterygii</taxon>
        <taxon>Salmoniformes</taxon>
        <taxon>Salmonidae</taxon>
        <taxon>Salmoninae</taxon>
        <taxon>Hucho</taxon>
    </lineage>
</organism>
<evidence type="ECO:0000256" key="2">
    <source>
        <dbReference type="ARBA" id="ARBA00004656"/>
    </source>
</evidence>
<keyword evidence="11" id="KW-0906">Nuclear pore complex</keyword>
<dbReference type="GO" id="GO:0032008">
    <property type="term" value="P:positive regulation of TOR signaling"/>
    <property type="evidence" value="ECO:0007669"/>
    <property type="project" value="TreeGrafter"/>
</dbReference>
<evidence type="ECO:0000256" key="13">
    <source>
        <dbReference type="ARBA" id="ARBA00023242"/>
    </source>
</evidence>
<dbReference type="GO" id="GO:0031080">
    <property type="term" value="C:nuclear pore outer ring"/>
    <property type="evidence" value="ECO:0007669"/>
    <property type="project" value="TreeGrafter"/>
</dbReference>
<keyword evidence="5" id="KW-0813">Transport</keyword>
<evidence type="ECO:0000256" key="10">
    <source>
        <dbReference type="ARBA" id="ARBA00023010"/>
    </source>
</evidence>
<evidence type="ECO:0000256" key="12">
    <source>
        <dbReference type="ARBA" id="ARBA00023228"/>
    </source>
</evidence>
<dbReference type="Proteomes" id="UP000314982">
    <property type="component" value="Unassembled WGS sequence"/>
</dbReference>
<reference evidence="15" key="3">
    <citation type="submission" date="2025-09" db="UniProtKB">
        <authorList>
            <consortium name="Ensembl"/>
        </authorList>
    </citation>
    <scope>IDENTIFICATION</scope>
</reference>
<evidence type="ECO:0000313" key="16">
    <source>
        <dbReference type="Proteomes" id="UP000314982"/>
    </source>
</evidence>
<reference evidence="16" key="1">
    <citation type="submission" date="2018-06" db="EMBL/GenBank/DDBJ databases">
        <title>Genome assembly of Danube salmon.</title>
        <authorList>
            <person name="Macqueen D.J."/>
            <person name="Gundappa M.K."/>
        </authorList>
    </citation>
    <scope>NUCLEOTIDE SEQUENCE [LARGE SCALE GENOMIC DNA]</scope>
</reference>
<keyword evidence="8" id="KW-0509">mRNA transport</keyword>
<protein>
    <recommendedName>
        <fullName evidence="4">Protein SEC13 homolog</fullName>
    </recommendedName>
</protein>
<evidence type="ECO:0000256" key="14">
    <source>
        <dbReference type="PROSITE-ProRule" id="PRU00221"/>
    </source>
</evidence>
<dbReference type="SUPFAM" id="SSF50978">
    <property type="entry name" value="WD40 repeat-like"/>
    <property type="match status" value="1"/>
</dbReference>
<keyword evidence="12" id="KW-0458">Lysosome</keyword>
<dbReference type="InterPro" id="IPR037363">
    <property type="entry name" value="Sec13/Seh1_fam"/>
</dbReference>
<keyword evidence="16" id="KW-1185">Reference proteome</keyword>
<dbReference type="GeneTree" id="ENSGT00940000153393"/>
<keyword evidence="10" id="KW-0811">Translocation</keyword>
<dbReference type="GO" id="GO:0005765">
    <property type="term" value="C:lysosomal membrane"/>
    <property type="evidence" value="ECO:0007669"/>
    <property type="project" value="UniProtKB-SubCell"/>
</dbReference>
<dbReference type="PANTHER" id="PTHR11024">
    <property type="entry name" value="NUCLEAR PORE COMPLEX PROTEIN SEC13 / SEH1 FAMILY MEMBER"/>
    <property type="match status" value="1"/>
</dbReference>
<accession>A0A4W5R3X1</accession>
<comment type="subcellular location">
    <subcellularLocation>
        <location evidence="2">Lysosome membrane</location>
    </subcellularLocation>
    <subcellularLocation>
        <location evidence="1">Nucleus</location>
        <location evidence="1">Nuclear pore complex</location>
    </subcellularLocation>
</comment>